<sequence>MTDPQSQGPPLSLQPLQQQARALFEDVVRLTSSRPGCHPVARDAAAWVATFGEPMRVAVAGEIKCGKSTLVNGLVGAEVALSVSDDAQDRAMEEAGNRAMATGQLETTYVLTELVHGSPPGLVVHHRDGTTRSAPLDALHELTVRRDPADATLKEIDRVVAVLHAPLLADFRLIDTPGFNSVYGHDAAASLNLLTSTECDRADAIVYTIGNEGLTGIGQEIAQRFVGGRGTTLTPMKAIGVMPRINEIWPSLVQERFRDPETDTDPFARARSEIDTLLTTGGGRGLFHTVVPVAGLMAEGAALAPDDDLVALSAFTAVDDAVLTRSLVMAMGPRRFAVHPGLPLDPAVRQRLLATFSPYGVWAGVRAARDRPSVPELRRILDERSGVAGLRDLVRNHFGARAGAVRVHDALQHLLRLNRNHRMRMPESHADRQVLVDVGERLDAFQRGHAIELRLIDVLGLYYRGEWRPRPAQTRDLLHLTGERGPALADRLGLPSDASPAELRTAAVALSARWAAASAGSGLAAGNAIATLQRACDEILHTLDGGTAAP</sequence>
<protein>
    <submittedName>
        <fullName evidence="1">Isoniazid inductible gene protein IniC</fullName>
    </submittedName>
</protein>
<reference evidence="1" key="2">
    <citation type="submission" date="2020-09" db="EMBL/GenBank/DDBJ databases">
        <authorList>
            <person name="Sun Q."/>
            <person name="Ohkuma M."/>
        </authorList>
    </citation>
    <scope>NUCLEOTIDE SEQUENCE</scope>
    <source>
        <strain evidence="1">JCM 4125</strain>
    </source>
</reference>
<dbReference type="Gene3D" id="3.40.50.300">
    <property type="entry name" value="P-loop containing nucleotide triphosphate hydrolases"/>
    <property type="match status" value="1"/>
</dbReference>
<name>A0A918H1M3_9ACTN</name>
<gene>
    <name evidence="1" type="ORF">GCM10010226_06150</name>
</gene>
<dbReference type="AlphaFoldDB" id="A0A918H1M3"/>
<accession>A0A918H1M3</accession>
<proteinExistence type="predicted"/>
<reference evidence="1" key="1">
    <citation type="journal article" date="2014" name="Int. J. Syst. Evol. Microbiol.">
        <title>Complete genome sequence of Corynebacterium casei LMG S-19264T (=DSM 44701T), isolated from a smear-ripened cheese.</title>
        <authorList>
            <consortium name="US DOE Joint Genome Institute (JGI-PGF)"/>
            <person name="Walter F."/>
            <person name="Albersmeier A."/>
            <person name="Kalinowski J."/>
            <person name="Ruckert C."/>
        </authorList>
    </citation>
    <scope>NUCLEOTIDE SEQUENCE</scope>
    <source>
        <strain evidence="1">JCM 4125</strain>
    </source>
</reference>
<dbReference type="EMBL" id="BMSA01000001">
    <property type="protein sequence ID" value="GGT32681.1"/>
    <property type="molecule type" value="Genomic_DNA"/>
</dbReference>
<dbReference type="SUPFAM" id="SSF52540">
    <property type="entry name" value="P-loop containing nucleoside triphosphate hydrolases"/>
    <property type="match status" value="1"/>
</dbReference>
<dbReference type="Proteomes" id="UP000646776">
    <property type="component" value="Unassembled WGS sequence"/>
</dbReference>
<keyword evidence="2" id="KW-1185">Reference proteome</keyword>
<evidence type="ECO:0000313" key="1">
    <source>
        <dbReference type="EMBL" id="GGT32681.1"/>
    </source>
</evidence>
<comment type="caution">
    <text evidence="1">The sequence shown here is derived from an EMBL/GenBank/DDBJ whole genome shotgun (WGS) entry which is preliminary data.</text>
</comment>
<organism evidence="1 2">
    <name type="scientific">Streptomyces phaeofaciens</name>
    <dbReference type="NCBI Taxonomy" id="68254"/>
    <lineage>
        <taxon>Bacteria</taxon>
        <taxon>Bacillati</taxon>
        <taxon>Actinomycetota</taxon>
        <taxon>Actinomycetes</taxon>
        <taxon>Kitasatosporales</taxon>
        <taxon>Streptomycetaceae</taxon>
        <taxon>Streptomyces</taxon>
    </lineage>
</organism>
<dbReference type="RefSeq" id="WP_189707129.1">
    <property type="nucleotide sequence ID" value="NZ_BMSA01000001.1"/>
</dbReference>
<dbReference type="InterPro" id="IPR027417">
    <property type="entry name" value="P-loop_NTPase"/>
</dbReference>
<evidence type="ECO:0000313" key="2">
    <source>
        <dbReference type="Proteomes" id="UP000646776"/>
    </source>
</evidence>